<evidence type="ECO:0000256" key="2">
    <source>
        <dbReference type="ARBA" id="ARBA00022475"/>
    </source>
</evidence>
<feature type="transmembrane region" description="Helical" evidence="6">
    <location>
        <begin position="121"/>
        <end position="144"/>
    </location>
</feature>
<keyword evidence="9" id="KW-1185">Reference proteome</keyword>
<feature type="domain" description="DUF202" evidence="7">
    <location>
        <begin position="21"/>
        <end position="111"/>
    </location>
</feature>
<evidence type="ECO:0000313" key="8">
    <source>
        <dbReference type="EMBL" id="KAK0387763.1"/>
    </source>
</evidence>
<accession>A0AA39GJG4</accession>
<comment type="caution">
    <text evidence="8">The sequence shown here is derived from an EMBL/GenBank/DDBJ whole genome shotgun (WGS) entry which is preliminary data.</text>
</comment>
<evidence type="ECO:0000256" key="4">
    <source>
        <dbReference type="ARBA" id="ARBA00022989"/>
    </source>
</evidence>
<name>A0AA39GJG4_SARSR</name>
<comment type="subcellular location">
    <subcellularLocation>
        <location evidence="1">Cell membrane</location>
        <topology evidence="1">Multi-pass membrane protein</topology>
    </subcellularLocation>
</comment>
<evidence type="ECO:0000256" key="5">
    <source>
        <dbReference type="ARBA" id="ARBA00023136"/>
    </source>
</evidence>
<protein>
    <recommendedName>
        <fullName evidence="7">DUF202 domain-containing protein</fullName>
    </recommendedName>
</protein>
<dbReference type="AlphaFoldDB" id="A0AA39GJG4"/>
<evidence type="ECO:0000256" key="6">
    <source>
        <dbReference type="SAM" id="Phobius"/>
    </source>
</evidence>
<keyword evidence="3 6" id="KW-0812">Transmembrane</keyword>
<reference evidence="8" key="1">
    <citation type="submission" date="2022-10" db="EMBL/GenBank/DDBJ databases">
        <title>Determination and structural analysis of whole genome sequence of Sarocladium strictum F4-1.</title>
        <authorList>
            <person name="Hu L."/>
            <person name="Jiang Y."/>
        </authorList>
    </citation>
    <scope>NUCLEOTIDE SEQUENCE</scope>
    <source>
        <strain evidence="8">F4-1</strain>
    </source>
</reference>
<proteinExistence type="predicted"/>
<dbReference type="GO" id="GO:0005886">
    <property type="term" value="C:plasma membrane"/>
    <property type="evidence" value="ECO:0007669"/>
    <property type="project" value="UniProtKB-SubCell"/>
</dbReference>
<dbReference type="EMBL" id="JAPDFR010000003">
    <property type="protein sequence ID" value="KAK0387763.1"/>
    <property type="molecule type" value="Genomic_DNA"/>
</dbReference>
<evidence type="ECO:0000256" key="1">
    <source>
        <dbReference type="ARBA" id="ARBA00004651"/>
    </source>
</evidence>
<dbReference type="Proteomes" id="UP001175261">
    <property type="component" value="Unassembled WGS sequence"/>
</dbReference>
<keyword evidence="4 6" id="KW-1133">Transmembrane helix</keyword>
<dbReference type="PANTHER" id="PTHR34187">
    <property type="entry name" value="FGR18P"/>
    <property type="match status" value="1"/>
</dbReference>
<evidence type="ECO:0000256" key="3">
    <source>
        <dbReference type="ARBA" id="ARBA00022692"/>
    </source>
</evidence>
<sequence length="157" mass="17420">MTPWWSKLSSPVFKNTGSVARDHLASERTYLAWTRTGLGFVALGIAVERFSRFELMESARGERMSVGMANDKEKDEQRNEQLSRRTLVGTLVILGTGSIFYGTRRYFVVLRRLGKGEFPPAYHGVAALGTVMGALCGGVLVGTARSWSEEKQQLKSE</sequence>
<evidence type="ECO:0000313" key="9">
    <source>
        <dbReference type="Proteomes" id="UP001175261"/>
    </source>
</evidence>
<evidence type="ECO:0000259" key="7">
    <source>
        <dbReference type="Pfam" id="PF02656"/>
    </source>
</evidence>
<dbReference type="PANTHER" id="PTHR34187:SF2">
    <property type="entry name" value="DUF202 DOMAIN-CONTAINING PROTEIN"/>
    <property type="match status" value="1"/>
</dbReference>
<gene>
    <name evidence="8" type="ORF">NLU13_4008</name>
</gene>
<dbReference type="Pfam" id="PF02656">
    <property type="entry name" value="DUF202"/>
    <property type="match status" value="1"/>
</dbReference>
<dbReference type="InterPro" id="IPR052053">
    <property type="entry name" value="IM_YidH-like"/>
</dbReference>
<dbReference type="InterPro" id="IPR003807">
    <property type="entry name" value="DUF202"/>
</dbReference>
<organism evidence="8 9">
    <name type="scientific">Sarocladium strictum</name>
    <name type="common">Black bundle disease fungus</name>
    <name type="synonym">Acremonium strictum</name>
    <dbReference type="NCBI Taxonomy" id="5046"/>
    <lineage>
        <taxon>Eukaryota</taxon>
        <taxon>Fungi</taxon>
        <taxon>Dikarya</taxon>
        <taxon>Ascomycota</taxon>
        <taxon>Pezizomycotina</taxon>
        <taxon>Sordariomycetes</taxon>
        <taxon>Hypocreomycetidae</taxon>
        <taxon>Hypocreales</taxon>
        <taxon>Sarocladiaceae</taxon>
        <taxon>Sarocladium</taxon>
    </lineage>
</organism>
<keyword evidence="5 6" id="KW-0472">Membrane</keyword>
<keyword evidence="2" id="KW-1003">Cell membrane</keyword>
<feature type="transmembrane region" description="Helical" evidence="6">
    <location>
        <begin position="82"/>
        <end position="101"/>
    </location>
</feature>